<evidence type="ECO:0008006" key="3">
    <source>
        <dbReference type="Google" id="ProtNLM"/>
    </source>
</evidence>
<accession>A0ABW5EBK0</accession>
<name>A0ABW5EBK0_9GAMM</name>
<evidence type="ECO:0000313" key="1">
    <source>
        <dbReference type="EMBL" id="MFD2310657.1"/>
    </source>
</evidence>
<protein>
    <recommendedName>
        <fullName evidence="3">Phage protein</fullName>
    </recommendedName>
</protein>
<gene>
    <name evidence="1" type="ORF">ACFSKX_09540</name>
</gene>
<reference evidence="2" key="1">
    <citation type="journal article" date="2019" name="Int. J. Syst. Evol. Microbiol.">
        <title>The Global Catalogue of Microorganisms (GCM) 10K type strain sequencing project: providing services to taxonomists for standard genome sequencing and annotation.</title>
        <authorList>
            <consortium name="The Broad Institute Genomics Platform"/>
            <consortium name="The Broad Institute Genome Sequencing Center for Infectious Disease"/>
            <person name="Wu L."/>
            <person name="Ma J."/>
        </authorList>
    </citation>
    <scope>NUCLEOTIDE SEQUENCE [LARGE SCALE GENOMIC DNA]</scope>
    <source>
        <strain evidence="2">KCTC 12848</strain>
    </source>
</reference>
<keyword evidence="2" id="KW-1185">Reference proteome</keyword>
<sequence>MNAKVQKTACTPEEVFDIASTGEGFYVDALNCGLERLHGTVTMLSAHFEADCDRLNEEIVSNALWAVEGQVNDLKKLLSLATAEKN</sequence>
<dbReference type="EMBL" id="JBHUJD010000010">
    <property type="protein sequence ID" value="MFD2310657.1"/>
    <property type="molecule type" value="Genomic_DNA"/>
</dbReference>
<organism evidence="1 2">
    <name type="scientific">Microbulbifer halophilus</name>
    <dbReference type="NCBI Taxonomy" id="453963"/>
    <lineage>
        <taxon>Bacteria</taxon>
        <taxon>Pseudomonadati</taxon>
        <taxon>Pseudomonadota</taxon>
        <taxon>Gammaproteobacteria</taxon>
        <taxon>Cellvibrionales</taxon>
        <taxon>Microbulbiferaceae</taxon>
        <taxon>Microbulbifer</taxon>
    </lineage>
</organism>
<dbReference type="Proteomes" id="UP001597425">
    <property type="component" value="Unassembled WGS sequence"/>
</dbReference>
<dbReference type="RefSeq" id="WP_265720740.1">
    <property type="nucleotide sequence ID" value="NZ_JAPIVK010000005.1"/>
</dbReference>
<evidence type="ECO:0000313" key="2">
    <source>
        <dbReference type="Proteomes" id="UP001597425"/>
    </source>
</evidence>
<comment type="caution">
    <text evidence="1">The sequence shown here is derived from an EMBL/GenBank/DDBJ whole genome shotgun (WGS) entry which is preliminary data.</text>
</comment>
<proteinExistence type="predicted"/>